<keyword evidence="11" id="KW-0472">Membrane</keyword>
<gene>
    <name evidence="15" type="ORF">Taro_004568</name>
</gene>
<dbReference type="PANTHER" id="PTHR47974:SF19">
    <property type="entry name" value="RECEPTOR-LIKE SERINE_THREONINE-PROTEIN KINASE"/>
    <property type="match status" value="1"/>
</dbReference>
<evidence type="ECO:0000256" key="4">
    <source>
        <dbReference type="ARBA" id="ARBA00022679"/>
    </source>
</evidence>
<sequence length="135" mass="15640">MRRLLIYDYMPKDSLATVLFGNRRLLVYAYMPKGSLATALFGDSLSAMDWLTRYQIILGTTRGLTYFHEKCKDYITHYYIKRENIFLDTSFVPKVADFGLAKFIDRDFSRVLTTMRGTRGTPTTRGLVGEHHILL</sequence>
<evidence type="ECO:0000256" key="3">
    <source>
        <dbReference type="ARBA" id="ARBA00022527"/>
    </source>
</evidence>
<protein>
    <recommendedName>
        <fullName evidence="2">non-specific serine/threonine protein kinase</fullName>
        <ecNumber evidence="2">2.7.11.1</ecNumber>
    </recommendedName>
</protein>
<dbReference type="PROSITE" id="PS50011">
    <property type="entry name" value="PROTEIN_KINASE_DOM"/>
    <property type="match status" value="1"/>
</dbReference>
<evidence type="ECO:0000256" key="1">
    <source>
        <dbReference type="ARBA" id="ARBA00004167"/>
    </source>
</evidence>
<comment type="subcellular location">
    <subcellularLocation>
        <location evidence="1">Membrane</location>
        <topology evidence="1">Single-pass membrane protein</topology>
    </subcellularLocation>
</comment>
<dbReference type="EC" id="2.7.11.1" evidence="2"/>
<keyword evidence="5" id="KW-0812">Transmembrane</keyword>
<feature type="domain" description="Protein kinase" evidence="14">
    <location>
        <begin position="1"/>
        <end position="135"/>
    </location>
</feature>
<dbReference type="Pfam" id="PF00069">
    <property type="entry name" value="Pkinase"/>
    <property type="match status" value="1"/>
</dbReference>
<dbReference type="PANTHER" id="PTHR47974">
    <property type="entry name" value="OS07G0415500 PROTEIN"/>
    <property type="match status" value="1"/>
</dbReference>
<comment type="catalytic activity">
    <reaction evidence="13">
        <text>L-seryl-[protein] + ATP = O-phospho-L-seryl-[protein] + ADP + H(+)</text>
        <dbReference type="Rhea" id="RHEA:17989"/>
        <dbReference type="Rhea" id="RHEA-COMP:9863"/>
        <dbReference type="Rhea" id="RHEA-COMP:11604"/>
        <dbReference type="ChEBI" id="CHEBI:15378"/>
        <dbReference type="ChEBI" id="CHEBI:29999"/>
        <dbReference type="ChEBI" id="CHEBI:30616"/>
        <dbReference type="ChEBI" id="CHEBI:83421"/>
        <dbReference type="ChEBI" id="CHEBI:456216"/>
        <dbReference type="EC" id="2.7.11.1"/>
    </reaction>
</comment>
<evidence type="ECO:0000256" key="13">
    <source>
        <dbReference type="ARBA" id="ARBA00048679"/>
    </source>
</evidence>
<dbReference type="OrthoDB" id="5857966at2759"/>
<evidence type="ECO:0000313" key="16">
    <source>
        <dbReference type="Proteomes" id="UP000652761"/>
    </source>
</evidence>
<dbReference type="EMBL" id="NMUH01000124">
    <property type="protein sequence ID" value="MQL72234.1"/>
    <property type="molecule type" value="Genomic_DNA"/>
</dbReference>
<keyword evidence="16" id="KW-1185">Reference proteome</keyword>
<evidence type="ECO:0000256" key="8">
    <source>
        <dbReference type="ARBA" id="ARBA00022777"/>
    </source>
</evidence>
<dbReference type="InterPro" id="IPR011009">
    <property type="entry name" value="Kinase-like_dom_sf"/>
</dbReference>
<dbReference type="InterPro" id="IPR000719">
    <property type="entry name" value="Prot_kinase_dom"/>
</dbReference>
<evidence type="ECO:0000256" key="5">
    <source>
        <dbReference type="ARBA" id="ARBA00022692"/>
    </source>
</evidence>
<dbReference type="GO" id="GO:0016020">
    <property type="term" value="C:membrane"/>
    <property type="evidence" value="ECO:0007669"/>
    <property type="project" value="UniProtKB-SubCell"/>
</dbReference>
<comment type="catalytic activity">
    <reaction evidence="12">
        <text>L-threonyl-[protein] + ATP = O-phospho-L-threonyl-[protein] + ADP + H(+)</text>
        <dbReference type="Rhea" id="RHEA:46608"/>
        <dbReference type="Rhea" id="RHEA-COMP:11060"/>
        <dbReference type="Rhea" id="RHEA-COMP:11605"/>
        <dbReference type="ChEBI" id="CHEBI:15378"/>
        <dbReference type="ChEBI" id="CHEBI:30013"/>
        <dbReference type="ChEBI" id="CHEBI:30616"/>
        <dbReference type="ChEBI" id="CHEBI:61977"/>
        <dbReference type="ChEBI" id="CHEBI:456216"/>
        <dbReference type="EC" id="2.7.11.1"/>
    </reaction>
</comment>
<evidence type="ECO:0000256" key="10">
    <source>
        <dbReference type="ARBA" id="ARBA00022989"/>
    </source>
</evidence>
<dbReference type="GO" id="GO:0004674">
    <property type="term" value="F:protein serine/threonine kinase activity"/>
    <property type="evidence" value="ECO:0007669"/>
    <property type="project" value="UniProtKB-KW"/>
</dbReference>
<dbReference type="AlphaFoldDB" id="A0A843TS19"/>
<keyword evidence="3" id="KW-0723">Serine/threonine-protein kinase</keyword>
<evidence type="ECO:0000256" key="9">
    <source>
        <dbReference type="ARBA" id="ARBA00022840"/>
    </source>
</evidence>
<organism evidence="15 16">
    <name type="scientific">Colocasia esculenta</name>
    <name type="common">Wild taro</name>
    <name type="synonym">Arum esculentum</name>
    <dbReference type="NCBI Taxonomy" id="4460"/>
    <lineage>
        <taxon>Eukaryota</taxon>
        <taxon>Viridiplantae</taxon>
        <taxon>Streptophyta</taxon>
        <taxon>Embryophyta</taxon>
        <taxon>Tracheophyta</taxon>
        <taxon>Spermatophyta</taxon>
        <taxon>Magnoliopsida</taxon>
        <taxon>Liliopsida</taxon>
        <taxon>Araceae</taxon>
        <taxon>Aroideae</taxon>
        <taxon>Colocasieae</taxon>
        <taxon>Colocasia</taxon>
    </lineage>
</organism>
<dbReference type="SUPFAM" id="SSF56112">
    <property type="entry name" value="Protein kinase-like (PK-like)"/>
    <property type="match status" value="1"/>
</dbReference>
<evidence type="ECO:0000313" key="15">
    <source>
        <dbReference type="EMBL" id="MQL72234.1"/>
    </source>
</evidence>
<proteinExistence type="predicted"/>
<evidence type="ECO:0000256" key="11">
    <source>
        <dbReference type="ARBA" id="ARBA00023136"/>
    </source>
</evidence>
<evidence type="ECO:0000256" key="6">
    <source>
        <dbReference type="ARBA" id="ARBA00022729"/>
    </source>
</evidence>
<keyword evidence="9" id="KW-0067">ATP-binding</keyword>
<evidence type="ECO:0000256" key="2">
    <source>
        <dbReference type="ARBA" id="ARBA00012513"/>
    </source>
</evidence>
<name>A0A843TS19_COLES</name>
<dbReference type="Gene3D" id="1.10.510.10">
    <property type="entry name" value="Transferase(Phosphotransferase) domain 1"/>
    <property type="match status" value="1"/>
</dbReference>
<evidence type="ECO:0000256" key="7">
    <source>
        <dbReference type="ARBA" id="ARBA00022741"/>
    </source>
</evidence>
<keyword evidence="6" id="KW-0732">Signal</keyword>
<accession>A0A843TS19</accession>
<keyword evidence="4" id="KW-0808">Transferase</keyword>
<dbReference type="Proteomes" id="UP000652761">
    <property type="component" value="Unassembled WGS sequence"/>
</dbReference>
<keyword evidence="10" id="KW-1133">Transmembrane helix</keyword>
<evidence type="ECO:0000256" key="12">
    <source>
        <dbReference type="ARBA" id="ARBA00047899"/>
    </source>
</evidence>
<dbReference type="FunFam" id="1.10.510.10:FF:001023">
    <property type="entry name" value="Os07g0541700 protein"/>
    <property type="match status" value="1"/>
</dbReference>
<comment type="caution">
    <text evidence="15">The sequence shown here is derived from an EMBL/GenBank/DDBJ whole genome shotgun (WGS) entry which is preliminary data.</text>
</comment>
<evidence type="ECO:0000259" key="14">
    <source>
        <dbReference type="PROSITE" id="PS50011"/>
    </source>
</evidence>
<keyword evidence="7" id="KW-0547">Nucleotide-binding</keyword>
<keyword evidence="8" id="KW-0418">Kinase</keyword>
<dbReference type="GO" id="GO:0005524">
    <property type="term" value="F:ATP binding"/>
    <property type="evidence" value="ECO:0007669"/>
    <property type="project" value="UniProtKB-KW"/>
</dbReference>
<reference evidence="15" key="1">
    <citation type="submission" date="2017-07" db="EMBL/GenBank/DDBJ databases">
        <title>Taro Niue Genome Assembly and Annotation.</title>
        <authorList>
            <person name="Atibalentja N."/>
            <person name="Keating K."/>
            <person name="Fields C.J."/>
        </authorList>
    </citation>
    <scope>NUCLEOTIDE SEQUENCE</scope>
    <source>
        <strain evidence="15">Niue_2</strain>
        <tissue evidence="15">Leaf</tissue>
    </source>
</reference>